<dbReference type="SUPFAM" id="SSF55729">
    <property type="entry name" value="Acyl-CoA N-acyltransferases (Nat)"/>
    <property type="match status" value="1"/>
</dbReference>
<evidence type="ECO:0000313" key="4">
    <source>
        <dbReference type="EMBL" id="OUI78601.1"/>
    </source>
</evidence>
<reference evidence="5" key="1">
    <citation type="submission" date="2014-06" db="EMBL/GenBank/DDBJ databases">
        <authorList>
            <person name="Winans N.J."/>
            <person name="Newell P.D."/>
            <person name="Douglas A.E."/>
        </authorList>
    </citation>
    <scope>NUCLEOTIDE SEQUENCE [LARGE SCALE GENOMIC DNA]</scope>
    <source>
        <strain evidence="5">DmL_052</strain>
    </source>
</reference>
<dbReference type="AlphaFoldDB" id="A0A251ZVB9"/>
<dbReference type="InterPro" id="IPR016181">
    <property type="entry name" value="Acyl_CoA_acyltransferase"/>
</dbReference>
<dbReference type="Proteomes" id="UP000194946">
    <property type="component" value="Unassembled WGS sequence"/>
</dbReference>
<dbReference type="RefSeq" id="WP_086632084.1">
    <property type="nucleotide sequence ID" value="NZ_JOPB01000005.1"/>
</dbReference>
<dbReference type="Pfam" id="PF13673">
    <property type="entry name" value="Acetyltransf_10"/>
    <property type="match status" value="1"/>
</dbReference>
<gene>
    <name evidence="4" type="ORF">HK18_06805</name>
</gene>
<keyword evidence="2" id="KW-0012">Acyltransferase</keyword>
<dbReference type="EMBL" id="JOPB01000005">
    <property type="protein sequence ID" value="OUI78601.1"/>
    <property type="molecule type" value="Genomic_DNA"/>
</dbReference>
<organism evidence="4 5">
    <name type="scientific">Commensalibacter intestini</name>
    <dbReference type="NCBI Taxonomy" id="479936"/>
    <lineage>
        <taxon>Bacteria</taxon>
        <taxon>Pseudomonadati</taxon>
        <taxon>Pseudomonadota</taxon>
        <taxon>Alphaproteobacteria</taxon>
        <taxon>Acetobacterales</taxon>
        <taxon>Acetobacteraceae</taxon>
    </lineage>
</organism>
<dbReference type="InterPro" id="IPR000182">
    <property type="entry name" value="GNAT_dom"/>
</dbReference>
<dbReference type="PROSITE" id="PS51186">
    <property type="entry name" value="GNAT"/>
    <property type="match status" value="1"/>
</dbReference>
<protein>
    <recommendedName>
        <fullName evidence="3">N-acetyltransferase domain-containing protein</fullName>
    </recommendedName>
</protein>
<dbReference type="Gene3D" id="3.40.630.30">
    <property type="match status" value="1"/>
</dbReference>
<feature type="domain" description="N-acetyltransferase" evidence="3">
    <location>
        <begin position="1"/>
        <end position="140"/>
    </location>
</feature>
<dbReference type="PANTHER" id="PTHR43800:SF1">
    <property type="entry name" value="PEPTIDYL-LYSINE N-ACETYLTRANSFERASE YJAB"/>
    <property type="match status" value="1"/>
</dbReference>
<evidence type="ECO:0000256" key="2">
    <source>
        <dbReference type="ARBA" id="ARBA00023315"/>
    </source>
</evidence>
<name>A0A251ZVB9_9PROT</name>
<dbReference type="PANTHER" id="PTHR43800">
    <property type="entry name" value="PEPTIDYL-LYSINE N-ACETYLTRANSFERASE YJAB"/>
    <property type="match status" value="1"/>
</dbReference>
<accession>A0A251ZVB9</accession>
<evidence type="ECO:0000313" key="5">
    <source>
        <dbReference type="Proteomes" id="UP000194946"/>
    </source>
</evidence>
<evidence type="ECO:0000259" key="3">
    <source>
        <dbReference type="PROSITE" id="PS51186"/>
    </source>
</evidence>
<keyword evidence="5" id="KW-1185">Reference proteome</keyword>
<dbReference type="GO" id="GO:0016747">
    <property type="term" value="F:acyltransferase activity, transferring groups other than amino-acyl groups"/>
    <property type="evidence" value="ECO:0007669"/>
    <property type="project" value="InterPro"/>
</dbReference>
<keyword evidence="1" id="KW-0808">Transferase</keyword>
<proteinExistence type="predicted"/>
<dbReference type="CDD" id="cd04301">
    <property type="entry name" value="NAT_SF"/>
    <property type="match status" value="1"/>
</dbReference>
<sequence>MIREFQADDLDQVMKIWLEQNLLAHPFVDPAFFQNNADLVRIILPSSQIYVQDINGVKGFIGLTDNYVSGLFIETNYQRQGLGGSLIEKAKQVHSELFLNVYTENEAAVQFYEKHGFIRLEDTVNAETHQPEYLMGCKVNRMVTIGKCAM</sequence>
<comment type="caution">
    <text evidence="4">The sequence shown here is derived from an EMBL/GenBank/DDBJ whole genome shotgun (WGS) entry which is preliminary data.</text>
</comment>
<evidence type="ECO:0000256" key="1">
    <source>
        <dbReference type="ARBA" id="ARBA00022679"/>
    </source>
</evidence>